<dbReference type="InterPro" id="IPR045116">
    <property type="entry name" value="Clp1/Grc3"/>
</dbReference>
<dbReference type="GO" id="GO:0000448">
    <property type="term" value="P:cleavage in ITS2 between 5.8S rRNA and LSU-rRNA of tricistronic rRNA transcript (SSU-rRNA, 5.8S rRNA, LSU-rRNA)"/>
    <property type="evidence" value="ECO:0007669"/>
    <property type="project" value="TreeGrafter"/>
</dbReference>
<dbReference type="PANTHER" id="PTHR12755:SF3">
    <property type="entry name" value="POLYNUCLEOTIDE 5'-HYDROXYL-KINASE NOL9"/>
    <property type="match status" value="1"/>
</dbReference>
<keyword evidence="2" id="KW-0547">Nucleotide-binding</keyword>
<evidence type="ECO:0000256" key="1">
    <source>
        <dbReference type="ARBA" id="ARBA00022679"/>
    </source>
</evidence>
<accession>A0A8J2KH20</accession>
<sequence>METESEIKIPNVWESIFSRLYETPENSQNVEVSPDLSELHRANVSEARVVVFGGNRVGKSTFNKWIINKLLDNAAAASSDDQDPFVVYIDLDPGQAEFTPPGVISVLRITDHVNGPNLSHLTTPILSKFIGSLNVSDCVQTYLRCTEEIFQFLNSDESYKNVPWVVNTMGFSRGLGVLLANLTICLSNPNVVIQIGLDGVQGEDKRTFPWLLKEDAVRNYVNNNLRSDRHRINANSLKAYQFISINSVFCDLLEHVRSKLFPGLSPFHQSGWLQ</sequence>
<dbReference type="OrthoDB" id="2405412at2759"/>
<comment type="caution">
    <text evidence="6">The sequence shown here is derived from an EMBL/GenBank/DDBJ whole genome shotgun (WGS) entry which is preliminary data.</text>
</comment>
<keyword evidence="4" id="KW-0067">ATP-binding</keyword>
<gene>
    <name evidence="6" type="ORF">AFUS01_LOCUS27005</name>
</gene>
<evidence type="ECO:0000256" key="2">
    <source>
        <dbReference type="ARBA" id="ARBA00022741"/>
    </source>
</evidence>
<evidence type="ECO:0000313" key="6">
    <source>
        <dbReference type="EMBL" id="CAG7816382.1"/>
    </source>
</evidence>
<dbReference type="PANTHER" id="PTHR12755">
    <property type="entry name" value="CLEAVAGE/POLYADENYLATION FACTOR IA SUBUNIT CLP1P"/>
    <property type="match status" value="1"/>
</dbReference>
<protein>
    <recommendedName>
        <fullName evidence="5">Clp1 P-loop domain-containing protein</fullName>
    </recommendedName>
</protein>
<dbReference type="AlphaFoldDB" id="A0A8J2KH20"/>
<organism evidence="6 7">
    <name type="scientific">Allacma fusca</name>
    <dbReference type="NCBI Taxonomy" id="39272"/>
    <lineage>
        <taxon>Eukaryota</taxon>
        <taxon>Metazoa</taxon>
        <taxon>Ecdysozoa</taxon>
        <taxon>Arthropoda</taxon>
        <taxon>Hexapoda</taxon>
        <taxon>Collembola</taxon>
        <taxon>Symphypleona</taxon>
        <taxon>Sminthuridae</taxon>
        <taxon>Allacma</taxon>
    </lineage>
</organism>
<dbReference type="EMBL" id="CAJVCH010368797">
    <property type="protein sequence ID" value="CAG7816382.1"/>
    <property type="molecule type" value="Genomic_DNA"/>
</dbReference>
<dbReference type="GO" id="GO:0005524">
    <property type="term" value="F:ATP binding"/>
    <property type="evidence" value="ECO:0007669"/>
    <property type="project" value="UniProtKB-KW"/>
</dbReference>
<keyword evidence="1" id="KW-0808">Transferase</keyword>
<dbReference type="GO" id="GO:0005634">
    <property type="term" value="C:nucleus"/>
    <property type="evidence" value="ECO:0007669"/>
    <property type="project" value="TreeGrafter"/>
</dbReference>
<keyword evidence="3" id="KW-0418">Kinase</keyword>
<name>A0A8J2KH20_9HEXA</name>
<dbReference type="Pfam" id="PF16575">
    <property type="entry name" value="CLP1_P"/>
    <property type="match status" value="1"/>
</dbReference>
<keyword evidence="7" id="KW-1185">Reference proteome</keyword>
<evidence type="ECO:0000259" key="5">
    <source>
        <dbReference type="Pfam" id="PF16575"/>
    </source>
</evidence>
<feature type="domain" description="Clp1 P-loop" evidence="5">
    <location>
        <begin position="53"/>
        <end position="209"/>
    </location>
</feature>
<dbReference type="Proteomes" id="UP000708208">
    <property type="component" value="Unassembled WGS sequence"/>
</dbReference>
<evidence type="ECO:0000256" key="4">
    <source>
        <dbReference type="ARBA" id="ARBA00022840"/>
    </source>
</evidence>
<proteinExistence type="predicted"/>
<dbReference type="InterPro" id="IPR032319">
    <property type="entry name" value="CLP1_P"/>
</dbReference>
<reference evidence="6" key="1">
    <citation type="submission" date="2021-06" db="EMBL/GenBank/DDBJ databases">
        <authorList>
            <person name="Hodson N. C."/>
            <person name="Mongue J. A."/>
            <person name="Jaron S. K."/>
        </authorList>
    </citation>
    <scope>NUCLEOTIDE SEQUENCE</scope>
</reference>
<dbReference type="GO" id="GO:0051731">
    <property type="term" value="F:polynucleotide 5'-hydroxyl-kinase activity"/>
    <property type="evidence" value="ECO:0007669"/>
    <property type="project" value="InterPro"/>
</dbReference>
<evidence type="ECO:0000313" key="7">
    <source>
        <dbReference type="Proteomes" id="UP000708208"/>
    </source>
</evidence>
<evidence type="ECO:0000256" key="3">
    <source>
        <dbReference type="ARBA" id="ARBA00022777"/>
    </source>
</evidence>